<proteinExistence type="inferred from homology"/>
<evidence type="ECO:0000256" key="6">
    <source>
        <dbReference type="ARBA" id="ARBA00041961"/>
    </source>
</evidence>
<organism evidence="10 11">
    <name type="scientific">Peltaster fructicola</name>
    <dbReference type="NCBI Taxonomy" id="286661"/>
    <lineage>
        <taxon>Eukaryota</taxon>
        <taxon>Fungi</taxon>
        <taxon>Dikarya</taxon>
        <taxon>Ascomycota</taxon>
        <taxon>Pezizomycotina</taxon>
        <taxon>Dothideomycetes</taxon>
        <taxon>Dothideomycetes incertae sedis</taxon>
        <taxon>Peltaster</taxon>
    </lineage>
</organism>
<dbReference type="InterPro" id="IPR000467">
    <property type="entry name" value="G_patch_dom"/>
</dbReference>
<feature type="region of interest" description="Disordered" evidence="8">
    <location>
        <begin position="1"/>
        <end position="25"/>
    </location>
</feature>
<keyword evidence="3" id="KW-0698">rRNA processing</keyword>
<sequence length="325" mass="36507">MGLSGAKKRTKLSSDPNNTAWSKSTSSFGHKILSAQGWKPGQLLGAENAAHAEHFTAANASHIRVMLREDNLGIGAQVGKSNADTFGLSTLSSIFGRLNGKSETEIEKMQHAQRDVELRSYQTRKFGHMTFVRGGLLVGDKMEDDTGVLQPPPSKAQTPIQTMRSAEKNAQNKHKKRKREHDTNDSKDDDNHSRRSTRKQIHDDHPAREQDGDTVTSSEACGHSSHEEKADRAAAKAEKRARKEERRKRREERATRREERRKRKSVTRDEGTLNAVTKPVTDPAISNVYDSGRQAFRQRFMQQKRLASMDSRALNEILMFKPAVA</sequence>
<feature type="compositionally biased region" description="Basic and acidic residues" evidence="8">
    <location>
        <begin position="224"/>
        <end position="244"/>
    </location>
</feature>
<feature type="region of interest" description="Disordered" evidence="8">
    <location>
        <begin position="143"/>
        <end position="270"/>
    </location>
</feature>
<evidence type="ECO:0000256" key="3">
    <source>
        <dbReference type="ARBA" id="ARBA00022552"/>
    </source>
</evidence>
<feature type="domain" description="G-patch" evidence="9">
    <location>
        <begin position="25"/>
        <end position="79"/>
    </location>
</feature>
<evidence type="ECO:0000256" key="4">
    <source>
        <dbReference type="ARBA" id="ARBA00023242"/>
    </source>
</evidence>
<keyword evidence="2" id="KW-0690">Ribosome biogenesis</keyword>
<feature type="compositionally biased region" description="Polar residues" evidence="8">
    <location>
        <begin position="155"/>
        <end position="164"/>
    </location>
</feature>
<dbReference type="PROSITE" id="PS50174">
    <property type="entry name" value="G_PATCH"/>
    <property type="match status" value="1"/>
</dbReference>
<dbReference type="InterPro" id="IPR050656">
    <property type="entry name" value="PINX1"/>
</dbReference>
<feature type="compositionally biased region" description="Basic residues" evidence="8">
    <location>
        <begin position="1"/>
        <end position="11"/>
    </location>
</feature>
<keyword evidence="11" id="KW-1185">Reference proteome</keyword>
<comment type="function">
    <text evidence="7">Involved in rRNA-processing at A0, A1 and A2 sites and negatively regulates telomerase.</text>
</comment>
<reference evidence="10 11" key="1">
    <citation type="journal article" date="2016" name="Sci. Rep.">
        <title>Peltaster fructicola genome reveals evolution from an invasive phytopathogen to an ectophytic parasite.</title>
        <authorList>
            <person name="Xu C."/>
            <person name="Chen H."/>
            <person name="Gleason M.L."/>
            <person name="Xu J.R."/>
            <person name="Liu H."/>
            <person name="Zhang R."/>
            <person name="Sun G."/>
        </authorList>
    </citation>
    <scope>NUCLEOTIDE SEQUENCE [LARGE SCALE GENOMIC DNA]</scope>
    <source>
        <strain evidence="10 11">LNHT1506</strain>
    </source>
</reference>
<evidence type="ECO:0000259" key="9">
    <source>
        <dbReference type="PROSITE" id="PS50174"/>
    </source>
</evidence>
<dbReference type="Proteomes" id="UP000503462">
    <property type="component" value="Chromosome 4"/>
</dbReference>
<evidence type="ECO:0000256" key="8">
    <source>
        <dbReference type="SAM" id="MobiDB-lite"/>
    </source>
</evidence>
<dbReference type="PANTHER" id="PTHR23149:SF31">
    <property type="entry name" value="PROTEIN PXR1"/>
    <property type="match status" value="1"/>
</dbReference>
<evidence type="ECO:0000256" key="7">
    <source>
        <dbReference type="ARBA" id="ARBA00043878"/>
    </source>
</evidence>
<gene>
    <name evidence="10" type="ORF">AMS68_006448</name>
</gene>
<dbReference type="GO" id="GO:0003676">
    <property type="term" value="F:nucleic acid binding"/>
    <property type="evidence" value="ECO:0007669"/>
    <property type="project" value="InterPro"/>
</dbReference>
<feature type="compositionally biased region" description="Basic and acidic residues" evidence="8">
    <location>
        <begin position="200"/>
        <end position="211"/>
    </location>
</feature>
<protein>
    <recommendedName>
        <fullName evidence="6">PinX1-related protein 1</fullName>
    </recommendedName>
</protein>
<dbReference type="GO" id="GO:0005730">
    <property type="term" value="C:nucleolus"/>
    <property type="evidence" value="ECO:0007669"/>
    <property type="project" value="UniProtKB-SubCell"/>
</dbReference>
<feature type="compositionally biased region" description="Polar residues" evidence="8">
    <location>
        <begin position="13"/>
        <end position="25"/>
    </location>
</feature>
<evidence type="ECO:0000256" key="2">
    <source>
        <dbReference type="ARBA" id="ARBA00022517"/>
    </source>
</evidence>
<comment type="similarity">
    <text evidence="5">Belongs to the PINX1 family.</text>
</comment>
<dbReference type="GO" id="GO:0006364">
    <property type="term" value="P:rRNA processing"/>
    <property type="evidence" value="ECO:0007669"/>
    <property type="project" value="UniProtKB-KW"/>
</dbReference>
<evidence type="ECO:0000313" key="11">
    <source>
        <dbReference type="Proteomes" id="UP000503462"/>
    </source>
</evidence>
<feature type="compositionally biased region" description="Basic and acidic residues" evidence="8">
    <location>
        <begin position="180"/>
        <end position="193"/>
    </location>
</feature>
<dbReference type="Pfam" id="PF01585">
    <property type="entry name" value="G-patch"/>
    <property type="match status" value="1"/>
</dbReference>
<comment type="subcellular location">
    <subcellularLocation>
        <location evidence="1">Nucleus</location>
        <location evidence="1">Nucleolus</location>
    </subcellularLocation>
</comment>
<accession>A0A6H0Y1X8</accession>
<keyword evidence="4" id="KW-0539">Nucleus</keyword>
<evidence type="ECO:0000256" key="5">
    <source>
        <dbReference type="ARBA" id="ARBA00038007"/>
    </source>
</evidence>
<evidence type="ECO:0000313" key="10">
    <source>
        <dbReference type="EMBL" id="QIX00931.1"/>
    </source>
</evidence>
<dbReference type="OrthoDB" id="29523at2759"/>
<name>A0A6H0Y1X8_9PEZI</name>
<evidence type="ECO:0000256" key="1">
    <source>
        <dbReference type="ARBA" id="ARBA00004604"/>
    </source>
</evidence>
<dbReference type="PANTHER" id="PTHR23149">
    <property type="entry name" value="G PATCH DOMAIN CONTAINING PROTEIN"/>
    <property type="match status" value="1"/>
</dbReference>
<dbReference type="EMBL" id="CP051142">
    <property type="protein sequence ID" value="QIX00931.1"/>
    <property type="molecule type" value="Genomic_DNA"/>
</dbReference>
<dbReference type="AlphaFoldDB" id="A0A6H0Y1X8"/>